<evidence type="ECO:0000313" key="1">
    <source>
        <dbReference type="EMBL" id="PKE55685.1"/>
    </source>
</evidence>
<proteinExistence type="predicted"/>
<dbReference type="EMBL" id="PIWU01000020">
    <property type="protein sequence ID" value="PKE55685.1"/>
    <property type="molecule type" value="Genomic_DNA"/>
</dbReference>
<evidence type="ECO:0000313" key="2">
    <source>
        <dbReference type="Proteomes" id="UP000233606"/>
    </source>
</evidence>
<name>A0ACC9MQG1_9STAP</name>
<keyword evidence="2" id="KW-1185">Reference proteome</keyword>
<gene>
    <name evidence="1" type="ORF">CW682_10820</name>
</gene>
<organism evidence="1 2">
    <name type="scientific">Macrococcoides caseolyticum</name>
    <dbReference type="NCBI Taxonomy" id="69966"/>
    <lineage>
        <taxon>Bacteria</taxon>
        <taxon>Bacillati</taxon>
        <taxon>Bacillota</taxon>
        <taxon>Bacilli</taxon>
        <taxon>Bacillales</taxon>
        <taxon>Staphylococcaceae</taxon>
        <taxon>Macrococcoides</taxon>
    </lineage>
</organism>
<sequence length="302" mass="34387">MAIYRTHKESGRFMILDKTSIKDTKLSLKAKGLLVTMLEKPDGWKFYESELVKSCKDGKDSVKAGIKELIDAGYLTRTRTRDDKGRLGNYDYDVYETPVQNGNSNIGKTDVGKSNDGKTNVGKSAPINNNLSNNDLINNNSSNNDMNDMNDKDRAIQDMHTDHTDHSNHIADNKFNNSLDEKEMEVQNMPETLASYLMNYDIKEIKAIKSSLLKAKSSFYNEVEVEERMTIEDIEEHLIAALKRINVKSRKSNEPIENLEAYMFKTFKTTFYANIIWNDDETVDGDPEVLRAFFEDGIASGY</sequence>
<dbReference type="Proteomes" id="UP000233606">
    <property type="component" value="Unassembled WGS sequence"/>
</dbReference>
<accession>A0ACC9MQG1</accession>
<protein>
    <submittedName>
        <fullName evidence="1">Uncharacterized protein</fullName>
    </submittedName>
</protein>
<comment type="caution">
    <text evidence="1">The sequence shown here is derived from an EMBL/GenBank/DDBJ whole genome shotgun (WGS) entry which is preliminary data.</text>
</comment>
<reference evidence="1" key="1">
    <citation type="submission" date="2017-12" db="EMBL/GenBank/DDBJ databases">
        <title>Genomics of Macrococcus caseolyticus.</title>
        <authorList>
            <person name="MacFadyen A.C."/>
            <person name="Paterson G.K."/>
        </authorList>
    </citation>
    <scope>NUCLEOTIDE SEQUENCE</scope>
    <source>
        <strain evidence="1">5459_5_49</strain>
    </source>
</reference>